<evidence type="ECO:0000259" key="2">
    <source>
        <dbReference type="Pfam" id="PF18060"/>
    </source>
</evidence>
<gene>
    <name evidence="3" type="ORF">NAES01612_LOCUS22400</name>
    <name evidence="4" type="ORF">NAES01612_LOCUS22401</name>
</gene>
<dbReference type="GO" id="GO:0030863">
    <property type="term" value="C:cortical cytoskeleton"/>
    <property type="evidence" value="ECO:0007669"/>
    <property type="project" value="TreeGrafter"/>
</dbReference>
<dbReference type="InterPro" id="IPR040810">
    <property type="entry name" value="F_actin_bund_C"/>
</dbReference>
<feature type="domain" description="Calcium-regulated actin-bundling protein C-terminal" evidence="2">
    <location>
        <begin position="185"/>
        <end position="263"/>
    </location>
</feature>
<accession>A0A6U3CKB5</accession>
<evidence type="ECO:0000313" key="4">
    <source>
        <dbReference type="EMBL" id="CAE2331641.1"/>
    </source>
</evidence>
<feature type="coiled-coil region" evidence="1">
    <location>
        <begin position="138"/>
        <end position="210"/>
    </location>
</feature>
<dbReference type="AlphaFoldDB" id="A0A6U3CKB5"/>
<keyword evidence="1" id="KW-0175">Coiled coil</keyword>
<dbReference type="GO" id="GO:0051015">
    <property type="term" value="F:actin filament binding"/>
    <property type="evidence" value="ECO:0007669"/>
    <property type="project" value="TreeGrafter"/>
</dbReference>
<name>A0A6U3CKB5_9EUKA</name>
<dbReference type="InterPro" id="IPR053356">
    <property type="entry name" value="Calcium-reg_actin-bundling"/>
</dbReference>
<evidence type="ECO:0000313" key="3">
    <source>
        <dbReference type="EMBL" id="CAE2331635.1"/>
    </source>
</evidence>
<dbReference type="GO" id="GO:0051764">
    <property type="term" value="P:actin crosslink formation"/>
    <property type="evidence" value="ECO:0007669"/>
    <property type="project" value="TreeGrafter"/>
</dbReference>
<dbReference type="PANTHER" id="PTHR37009:SF1">
    <property type="entry name" value="CALCIUM-REGULATED ACTIN-BUNDLING PROTEIN"/>
    <property type="match status" value="1"/>
</dbReference>
<organism evidence="4">
    <name type="scientific">Paramoeba aestuarina</name>
    <dbReference type="NCBI Taxonomy" id="180227"/>
    <lineage>
        <taxon>Eukaryota</taxon>
        <taxon>Amoebozoa</taxon>
        <taxon>Discosea</taxon>
        <taxon>Flabellinia</taxon>
        <taxon>Dactylopodida</taxon>
        <taxon>Paramoebidae</taxon>
        <taxon>Paramoeba</taxon>
    </lineage>
</organism>
<protein>
    <recommendedName>
        <fullName evidence="2">Calcium-regulated actin-bundling protein C-terminal domain-containing protein</fullName>
    </recommendedName>
</protein>
<sequence length="323" mass="35620">MSDGDYPASLSGADDMAKMKQLCSFDYRGQACWYLNAFWPSVGEKAEQFWEYVEKASKIDNAGKAGTGLDELEAHRFLEAFNDVHTVLEMRSKLRSTGAIAQNERPKTVPLIHYLLFTYEKDWKTLVTAAQGDNSEEIAEAQAKLEAVQAAYDEVNFRLAEAQAREAEAKEAEAPFKAACEELEAARKAVQEQEDAYNAKTESLKAASETGGVVSRNKAKVSLDAHLAEDPLPLRKAKLTLAAAQKKADKARAPFQAKTDAAAAARAQVEVALQDAADRMKEAEDFLQAAKEKPGCAHGSLWWIDRQLQEKKKYMPVSKGGLR</sequence>
<evidence type="ECO:0000256" key="1">
    <source>
        <dbReference type="SAM" id="Coils"/>
    </source>
</evidence>
<dbReference type="PANTHER" id="PTHR37009">
    <property type="entry name" value="EF-HAND DOMAIN-CONTAINING PROTEIN"/>
    <property type="match status" value="1"/>
</dbReference>
<reference evidence="4" key="1">
    <citation type="submission" date="2021-01" db="EMBL/GenBank/DDBJ databases">
        <authorList>
            <person name="Corre E."/>
            <person name="Pelletier E."/>
            <person name="Niang G."/>
            <person name="Scheremetjew M."/>
            <person name="Finn R."/>
            <person name="Kale V."/>
            <person name="Holt S."/>
            <person name="Cochrane G."/>
            <person name="Meng A."/>
            <person name="Brown T."/>
            <person name="Cohen L."/>
        </authorList>
    </citation>
    <scope>NUCLEOTIDE SEQUENCE</scope>
    <source>
        <strain evidence="4">SoJaBio B1-5/56/2</strain>
    </source>
</reference>
<proteinExistence type="predicted"/>
<dbReference type="EMBL" id="HBKR01034240">
    <property type="protein sequence ID" value="CAE2331641.1"/>
    <property type="molecule type" value="Transcribed_RNA"/>
</dbReference>
<dbReference type="GO" id="GO:0030046">
    <property type="term" value="P:parallel actin filament bundle assembly"/>
    <property type="evidence" value="ECO:0007669"/>
    <property type="project" value="TreeGrafter"/>
</dbReference>
<dbReference type="Pfam" id="PF18060">
    <property type="entry name" value="F_actin_bund_C"/>
    <property type="match status" value="1"/>
</dbReference>
<dbReference type="EMBL" id="HBKR01034239">
    <property type="protein sequence ID" value="CAE2331635.1"/>
    <property type="molecule type" value="Transcribed_RNA"/>
</dbReference>